<keyword evidence="3" id="KW-1185">Reference proteome</keyword>
<evidence type="ECO:0000313" key="2">
    <source>
        <dbReference type="EMBL" id="CAF2913712.1"/>
    </source>
</evidence>
<organism evidence="2 3">
    <name type="scientific">Lepeophtheirus salmonis</name>
    <name type="common">Salmon louse</name>
    <name type="synonym">Caligus salmonis</name>
    <dbReference type="NCBI Taxonomy" id="72036"/>
    <lineage>
        <taxon>Eukaryota</taxon>
        <taxon>Metazoa</taxon>
        <taxon>Ecdysozoa</taxon>
        <taxon>Arthropoda</taxon>
        <taxon>Crustacea</taxon>
        <taxon>Multicrustacea</taxon>
        <taxon>Hexanauplia</taxon>
        <taxon>Copepoda</taxon>
        <taxon>Siphonostomatoida</taxon>
        <taxon>Caligidae</taxon>
        <taxon>Lepeophtheirus</taxon>
    </lineage>
</organism>
<evidence type="ECO:0000313" key="3">
    <source>
        <dbReference type="Proteomes" id="UP000675881"/>
    </source>
</evidence>
<dbReference type="Proteomes" id="UP000675881">
    <property type="component" value="Chromosome 4"/>
</dbReference>
<evidence type="ECO:0000256" key="1">
    <source>
        <dbReference type="SAM" id="MobiDB-lite"/>
    </source>
</evidence>
<accession>A0A7R8H703</accession>
<feature type="region of interest" description="Disordered" evidence="1">
    <location>
        <begin position="289"/>
        <end position="319"/>
    </location>
</feature>
<dbReference type="EMBL" id="HG994583">
    <property type="protein sequence ID" value="CAF2913712.1"/>
    <property type="molecule type" value="Genomic_DNA"/>
</dbReference>
<protein>
    <submittedName>
        <fullName evidence="2">(salmon louse) hypothetical protein</fullName>
    </submittedName>
</protein>
<proteinExistence type="predicted"/>
<feature type="region of interest" description="Disordered" evidence="1">
    <location>
        <begin position="1"/>
        <end position="70"/>
    </location>
</feature>
<feature type="compositionally biased region" description="Basic and acidic residues" evidence="1">
    <location>
        <begin position="289"/>
        <end position="305"/>
    </location>
</feature>
<reference evidence="2" key="1">
    <citation type="submission" date="2021-02" db="EMBL/GenBank/DDBJ databases">
        <authorList>
            <person name="Bekaert M."/>
        </authorList>
    </citation>
    <scope>NUCLEOTIDE SEQUENCE</scope>
    <source>
        <strain evidence="2">IoA-00</strain>
    </source>
</reference>
<sequence>MESKSIKCASDGGRSRKEGTPNSSSSEESEEYLPPGSCSEYSYLNKIDIHSDTEPDDPFATSSRPRTRGKTHVCGLCEKGSESFNSERGLSMHMLRAHPEEWNEIKVKRSCSRKAKTHTFTPEAKEMMANLEKEILIQHGADSVKVMNAEIQKRLPYKLLLGTIKKRRLLPESKARVEQLCADIIINPKSTKFSHTWTKSEVEIMVDAMKCYDGERKDLAWNLAKLLYGRSVESVEAKLLTVKEFGESAEVMQEDDNEVSETDEVNLTAEERWIDQVIQSTPNAKKVLAEDRASVARTESRSEMKGKKRSRSADDSLDLLESNPRAGLKLLRPAVETLPLQTPSPKSKSAVSTASQTEQVLVECELPETLSASQDPRASSEEGELNEVDLMEIASNILL</sequence>
<dbReference type="AlphaFoldDB" id="A0A7R8H703"/>
<gene>
    <name evidence="2" type="ORF">LSAA_8708</name>
</gene>
<name>A0A7R8H703_LEPSM</name>